<dbReference type="SUPFAM" id="SSF53098">
    <property type="entry name" value="Ribonuclease H-like"/>
    <property type="match status" value="1"/>
</dbReference>
<dbReference type="PANTHER" id="PTHR45749">
    <property type="match status" value="1"/>
</dbReference>
<feature type="compositionally biased region" description="Basic and acidic residues" evidence="1">
    <location>
        <begin position="16"/>
        <end position="27"/>
    </location>
</feature>
<evidence type="ECO:0000313" key="5">
    <source>
        <dbReference type="Proteomes" id="UP000694404"/>
    </source>
</evidence>
<dbReference type="OMA" id="DRTILAC"/>
<dbReference type="AlphaFoldDB" id="A0A8C0H3A9"/>
<evidence type="ECO:0000259" key="3">
    <source>
        <dbReference type="Pfam" id="PF14291"/>
    </source>
</evidence>
<dbReference type="Ensembl" id="ENSCABT00000018703.1">
    <property type="protein sequence ID" value="ENSCABP00000017067.1"/>
    <property type="gene ID" value="ENSCABG00000012679.1"/>
</dbReference>
<dbReference type="GeneTree" id="ENSGT00940000154356"/>
<keyword evidence="5" id="KW-1185">Reference proteome</keyword>
<feature type="domain" description="DUF4371" evidence="3">
    <location>
        <begin position="131"/>
        <end position="310"/>
    </location>
</feature>
<sequence>MRAKAQGNGAVACSPRAREEDKRESGETGRAAGARSGEGGSQLPALSPAQLHSLHPRGSQLSWEEGEELREENDPKTGCKKFATGTQKIEKHEKSESHKKAEKELFLTKFHLFNDRTILACLTAERKEIENNRMILRCIIDAVLFLGIQGLAFRGHREYRGLSSPTTNEGNFLALIKLLAKSDTLLEQHLLRSDRNATYLSPDIQNDLIKSLAAELLSKIVAEIKVAKYFALIVDSTIDISRTDQFSLSLRYVTVNGDAVERFIQFSELPGASAEDFFNVLLSAIKNLGLSITMCYGQSYDGASTMSGEISSLQTRIRAIAPNALFMHCCAHDFNLILIDALSSNIQTRLFFGTLESLFTFFSGSLPHLSVLKEEQCNLIESFALTLKKLCDTRWASRKSAVEAVLQNLPALVIALQTIVDGEIKTCTPKQLSEAKGILATLDTYEFLVFLIFWSKVLEKAFCLSTYLQKSSLDLVTASHLIQIFENDMKNIQSEFESEFKQIENEATELARKCGITTDYKQHRIRKRKRFHEEIAEDEGGLFDAREKFIVESYLVSLDSVINNTSKRFEHFKAVAAKFSGLDPKHFDNADNVNKLEFLADMYSDVIDSQSAIVEEFLSFKDMYKDIMITSGRVKSGVDENLTINSVLKFMIANDMCSIYPNLSRLYHIFLTLPISSAVAERPFSRLKLIKSYLRSTMSEDRLSRLALPCLPNCLASPISTPTNFPTQMPPRTSDPSNPHCSCPLTALTRSHTPTSNGPPRPTPSHTVPPP</sequence>
<feature type="region of interest" description="Disordered" evidence="1">
    <location>
        <begin position="1"/>
        <end position="79"/>
    </location>
</feature>
<dbReference type="Pfam" id="PF05699">
    <property type="entry name" value="Dimer_Tnp_hAT"/>
    <property type="match status" value="1"/>
</dbReference>
<dbReference type="InterPro" id="IPR025398">
    <property type="entry name" value="DUF4371"/>
</dbReference>
<dbReference type="Pfam" id="PF14291">
    <property type="entry name" value="DUF4371"/>
    <property type="match status" value="1"/>
</dbReference>
<reference evidence="4" key="1">
    <citation type="submission" date="2025-08" db="UniProtKB">
        <authorList>
            <consortium name="Ensembl"/>
        </authorList>
    </citation>
    <scope>IDENTIFICATION</scope>
</reference>
<dbReference type="PANTHER" id="PTHR45749:SF21">
    <property type="entry name" value="DUF4371 DOMAIN-CONTAINING PROTEIN"/>
    <property type="match status" value="1"/>
</dbReference>
<feature type="compositionally biased region" description="Polar residues" evidence="1">
    <location>
        <begin position="722"/>
        <end position="740"/>
    </location>
</feature>
<protein>
    <recommendedName>
        <fullName evidence="6">Zinc finger MYM-type protein 1</fullName>
    </recommendedName>
</protein>
<accession>A0A8C0H3A9</accession>
<organism evidence="4 5">
    <name type="scientific">Chelonoidis abingdonii</name>
    <name type="common">Abingdon island giant tortoise</name>
    <name type="synonym">Testudo abingdonii</name>
    <dbReference type="NCBI Taxonomy" id="106734"/>
    <lineage>
        <taxon>Eukaryota</taxon>
        <taxon>Metazoa</taxon>
        <taxon>Chordata</taxon>
        <taxon>Craniata</taxon>
        <taxon>Vertebrata</taxon>
        <taxon>Euteleostomi</taxon>
        <taxon>Archelosauria</taxon>
        <taxon>Testudinata</taxon>
        <taxon>Testudines</taxon>
        <taxon>Cryptodira</taxon>
        <taxon>Durocryptodira</taxon>
        <taxon>Testudinoidea</taxon>
        <taxon>Testudinidae</taxon>
        <taxon>Chelonoidis</taxon>
    </lineage>
</organism>
<evidence type="ECO:0000313" key="4">
    <source>
        <dbReference type="Ensembl" id="ENSCABP00000017067.1"/>
    </source>
</evidence>
<evidence type="ECO:0008006" key="6">
    <source>
        <dbReference type="Google" id="ProtNLM"/>
    </source>
</evidence>
<feature type="region of interest" description="Disordered" evidence="1">
    <location>
        <begin position="722"/>
        <end position="771"/>
    </location>
</feature>
<dbReference type="InterPro" id="IPR008906">
    <property type="entry name" value="HATC_C_dom"/>
</dbReference>
<evidence type="ECO:0000259" key="2">
    <source>
        <dbReference type="Pfam" id="PF05699"/>
    </source>
</evidence>
<dbReference type="Proteomes" id="UP000694404">
    <property type="component" value="Unplaced"/>
</dbReference>
<evidence type="ECO:0000256" key="1">
    <source>
        <dbReference type="SAM" id="MobiDB-lite"/>
    </source>
</evidence>
<dbReference type="GO" id="GO:0046983">
    <property type="term" value="F:protein dimerization activity"/>
    <property type="evidence" value="ECO:0007669"/>
    <property type="project" value="InterPro"/>
</dbReference>
<reference evidence="4" key="2">
    <citation type="submission" date="2025-09" db="UniProtKB">
        <authorList>
            <consortium name="Ensembl"/>
        </authorList>
    </citation>
    <scope>IDENTIFICATION</scope>
</reference>
<name>A0A8C0H3A9_CHEAB</name>
<proteinExistence type="predicted"/>
<feature type="domain" description="HAT C-terminal dimerisation" evidence="2">
    <location>
        <begin position="647"/>
        <end position="711"/>
    </location>
</feature>
<feature type="compositionally biased region" description="Pro residues" evidence="1">
    <location>
        <begin position="757"/>
        <end position="771"/>
    </location>
</feature>
<dbReference type="InterPro" id="IPR012337">
    <property type="entry name" value="RNaseH-like_sf"/>
</dbReference>